<evidence type="ECO:0000256" key="6">
    <source>
        <dbReference type="ARBA" id="ARBA00023277"/>
    </source>
</evidence>
<dbReference type="InterPro" id="IPR008928">
    <property type="entry name" value="6-hairpin_glycosidase_sf"/>
</dbReference>
<feature type="region of interest" description="Disordered" evidence="12">
    <location>
        <begin position="596"/>
        <end position="617"/>
    </location>
</feature>
<keyword evidence="16" id="KW-1185">Reference proteome</keyword>
<keyword evidence="6" id="KW-0119">Carbohydrate metabolism</keyword>
<dbReference type="OrthoDB" id="3902805at2"/>
<comment type="catalytic activity">
    <reaction evidence="1">
        <text>alpha,alpha-trehalose + H2O = alpha-D-glucose + beta-D-glucose</text>
        <dbReference type="Rhea" id="RHEA:32675"/>
        <dbReference type="ChEBI" id="CHEBI:15377"/>
        <dbReference type="ChEBI" id="CHEBI:15903"/>
        <dbReference type="ChEBI" id="CHEBI:16551"/>
        <dbReference type="ChEBI" id="CHEBI:17925"/>
        <dbReference type="EC" id="3.2.1.28"/>
    </reaction>
</comment>
<dbReference type="Pfam" id="PF19291">
    <property type="entry name" value="TREH_N"/>
    <property type="match status" value="1"/>
</dbReference>
<evidence type="ECO:0000313" key="16">
    <source>
        <dbReference type="Proteomes" id="UP000253250"/>
    </source>
</evidence>
<dbReference type="Pfam" id="PF00723">
    <property type="entry name" value="Glyco_hydro_15"/>
    <property type="match status" value="1"/>
</dbReference>
<dbReference type="GO" id="GO:0004555">
    <property type="term" value="F:alpha,alpha-trehalase activity"/>
    <property type="evidence" value="ECO:0007669"/>
    <property type="project" value="UniProtKB-EC"/>
</dbReference>
<evidence type="ECO:0000256" key="4">
    <source>
        <dbReference type="ARBA" id="ARBA00019905"/>
    </source>
</evidence>
<evidence type="ECO:0000313" key="15">
    <source>
        <dbReference type="EMBL" id="RCN56451.1"/>
    </source>
</evidence>
<gene>
    <name evidence="15" type="ORF">C4900_11610</name>
</gene>
<sequence>MSDPKNENLPIEDYALIGNTITGALVGKNGSIDWFCAPRLDSAACFAALLGDRDNGHWQIAPADGTWTVRRRYRDNTLILETEFETSQGCARLTDFMVMNGHDSEEHCRLVRIVEGVSGSIDMEMVLVIRFYYGSMVPWVRRVGDARLAVAGPDSLHLTATVPVYGHDQTTRARFTLTAGQREIFHLGYQPTHHTAYEPPEPLAALAHTEAWWRTWVAQGHYEGPWRTIVMRSLITLKALTCRSTGAIAAALTTSLPEQLGGTRNWDYRYCWLRDATFTLWSLLTTGYTEEAVAWREWLMRAVAGHPADLQIVYGVAGERWIGEREIPWLRGYEGASPVRIGNAAADQFQIDVYGELMDSLHLARSVGLNPEAHVWDIQRAVMGFLETHWHLPDDGIWEMRGGRRHFTHSKVMAWVAFDRAVKDATRYGLEGPVERWQEIRDTIHADVCAHGFNVAKNSFTQYYGSESLDASLLMMALVGFLPATDARIVGTVRAIEDELMDDGLVLRYRPQESNDGLPGTEGVFLPCSFWLVDNLVLQGRDSEARQLFARLVGLCNDVGLLSEEYDPAARRLVGNFPQAFTHVALVNSARNLAGDGPAAHRARNQPAATGGAEARR</sequence>
<feature type="domain" description="Trehalase-like N-terminal" evidence="14">
    <location>
        <begin position="8"/>
        <end position="118"/>
    </location>
</feature>
<feature type="domain" description="GH15-like" evidence="13">
    <location>
        <begin position="227"/>
        <end position="590"/>
    </location>
</feature>
<evidence type="ECO:0000256" key="3">
    <source>
        <dbReference type="ARBA" id="ARBA00012757"/>
    </source>
</evidence>
<dbReference type="PANTHER" id="PTHR31616:SF0">
    <property type="entry name" value="GLUCAN 1,4-ALPHA-GLUCOSIDASE"/>
    <property type="match status" value="1"/>
</dbReference>
<dbReference type="Gene3D" id="1.50.10.10">
    <property type="match status" value="1"/>
</dbReference>
<dbReference type="RefSeq" id="WP_083995979.1">
    <property type="nucleotide sequence ID" value="NZ_CP080624.1"/>
</dbReference>
<dbReference type="FunFam" id="1.50.10.10:FF:000005">
    <property type="entry name" value="Glycosyl hydrolase, glucoamylase"/>
    <property type="match status" value="1"/>
</dbReference>
<reference evidence="15 16" key="1">
    <citation type="submission" date="2018-02" db="EMBL/GenBank/DDBJ databases">
        <title>Insights into the biology of acidophilic members of the Acidiferrobacteraceae family derived from comparative genomic analyses.</title>
        <authorList>
            <person name="Issotta F."/>
            <person name="Thyssen C."/>
            <person name="Mena C."/>
            <person name="Moya A."/>
            <person name="Bellenberg S."/>
            <person name="Sproer C."/>
            <person name="Covarrubias P.C."/>
            <person name="Sand W."/>
            <person name="Quatrini R."/>
            <person name="Vera M."/>
        </authorList>
    </citation>
    <scope>NUCLEOTIDE SEQUENCE [LARGE SCALE GENOMIC DNA]</scope>
    <source>
        <strain evidence="16">m-1</strain>
    </source>
</reference>
<dbReference type="InterPro" id="IPR011613">
    <property type="entry name" value="GH15-like"/>
</dbReference>
<name>A0A368HG43_9GAMM</name>
<dbReference type="EC" id="3.2.1.28" evidence="3"/>
<dbReference type="PANTHER" id="PTHR31616">
    <property type="entry name" value="TREHALASE"/>
    <property type="match status" value="1"/>
</dbReference>
<evidence type="ECO:0000256" key="2">
    <source>
        <dbReference type="ARBA" id="ARBA00006188"/>
    </source>
</evidence>
<dbReference type="EMBL" id="PSYR01000002">
    <property type="protein sequence ID" value="RCN56451.1"/>
    <property type="molecule type" value="Genomic_DNA"/>
</dbReference>
<keyword evidence="7" id="KW-0326">Glycosidase</keyword>
<organism evidence="15 16">
    <name type="scientific">Acidiferrobacter thiooxydans</name>
    <dbReference type="NCBI Taxonomy" id="163359"/>
    <lineage>
        <taxon>Bacteria</taxon>
        <taxon>Pseudomonadati</taxon>
        <taxon>Pseudomonadota</taxon>
        <taxon>Gammaproteobacteria</taxon>
        <taxon>Acidiferrobacterales</taxon>
        <taxon>Acidiferrobacteraceae</taxon>
        <taxon>Acidiferrobacter</taxon>
    </lineage>
</organism>
<comment type="cofactor">
    <cofactor evidence="10">
        <name>phosphate</name>
        <dbReference type="ChEBI" id="CHEBI:43474"/>
    </cofactor>
</comment>
<evidence type="ECO:0000256" key="12">
    <source>
        <dbReference type="SAM" id="MobiDB-lite"/>
    </source>
</evidence>
<evidence type="ECO:0000256" key="10">
    <source>
        <dbReference type="ARBA" id="ARBA00053030"/>
    </source>
</evidence>
<evidence type="ECO:0000256" key="7">
    <source>
        <dbReference type="ARBA" id="ARBA00023295"/>
    </source>
</evidence>
<accession>A0A368HG43</accession>
<protein>
    <recommendedName>
        <fullName evidence="4">Trehalase</fullName>
        <ecNumber evidence="3">3.2.1.28</ecNumber>
    </recommendedName>
    <alternativeName>
        <fullName evidence="8">Alpha,alpha-trehalase</fullName>
    </alternativeName>
    <alternativeName>
        <fullName evidence="9">Alpha,alpha-trehalose glucohydrolase</fullName>
    </alternativeName>
</protein>
<dbReference type="AlphaFoldDB" id="A0A368HG43"/>
<evidence type="ECO:0000256" key="11">
    <source>
        <dbReference type="ARBA" id="ARBA00060615"/>
    </source>
</evidence>
<evidence type="ECO:0000259" key="14">
    <source>
        <dbReference type="Pfam" id="PF19291"/>
    </source>
</evidence>
<evidence type="ECO:0000256" key="8">
    <source>
        <dbReference type="ARBA" id="ARBA00030473"/>
    </source>
</evidence>
<dbReference type="GO" id="GO:0005993">
    <property type="term" value="P:trehalose catabolic process"/>
    <property type="evidence" value="ECO:0007669"/>
    <property type="project" value="UniProtKB-ARBA"/>
</dbReference>
<evidence type="ECO:0000256" key="9">
    <source>
        <dbReference type="ARBA" id="ARBA00031637"/>
    </source>
</evidence>
<evidence type="ECO:0000259" key="13">
    <source>
        <dbReference type="Pfam" id="PF00723"/>
    </source>
</evidence>
<comment type="similarity">
    <text evidence="2">Belongs to the glycosyl hydrolase 15 family.</text>
</comment>
<dbReference type="InterPro" id="IPR045582">
    <property type="entry name" value="Trehalase-like_N"/>
</dbReference>
<dbReference type="InterPro" id="IPR012341">
    <property type="entry name" value="6hp_glycosidase-like_sf"/>
</dbReference>
<evidence type="ECO:0000256" key="1">
    <source>
        <dbReference type="ARBA" id="ARBA00001576"/>
    </source>
</evidence>
<comment type="caution">
    <text evidence="15">The sequence shown here is derived from an EMBL/GenBank/DDBJ whole genome shotgun (WGS) entry which is preliminary data.</text>
</comment>
<evidence type="ECO:0000256" key="5">
    <source>
        <dbReference type="ARBA" id="ARBA00022801"/>
    </source>
</evidence>
<dbReference type="Proteomes" id="UP000253250">
    <property type="component" value="Unassembled WGS sequence"/>
</dbReference>
<dbReference type="SUPFAM" id="SSF48208">
    <property type="entry name" value="Six-hairpin glycosidases"/>
    <property type="match status" value="1"/>
</dbReference>
<keyword evidence="5 15" id="KW-0378">Hydrolase</keyword>
<proteinExistence type="inferred from homology"/>
<comment type="pathway">
    <text evidence="11">Glycan degradation; trehalose degradation; D-glucose from alpha,alpha-trehalose: step 1/1.</text>
</comment>